<keyword evidence="12" id="KW-0812">Transmembrane</keyword>
<dbReference type="GO" id="GO:0005789">
    <property type="term" value="C:endoplasmic reticulum membrane"/>
    <property type="evidence" value="ECO:0007669"/>
    <property type="project" value="UniProtKB-SubCell"/>
</dbReference>
<evidence type="ECO:0000256" key="3">
    <source>
        <dbReference type="ARBA" id="ARBA00010617"/>
    </source>
</evidence>
<dbReference type="GO" id="GO:0016705">
    <property type="term" value="F:oxidoreductase activity, acting on paired donors, with incorporation or reduction of molecular oxygen"/>
    <property type="evidence" value="ECO:0007669"/>
    <property type="project" value="InterPro"/>
</dbReference>
<evidence type="ECO:0000256" key="7">
    <source>
        <dbReference type="ARBA" id="ARBA00023002"/>
    </source>
</evidence>
<keyword evidence="6" id="KW-0256">Endoplasmic reticulum</keyword>
<keyword evidence="12" id="KW-0472">Membrane</keyword>
<protein>
    <submittedName>
        <fullName evidence="13">Thromboxane-A synthase</fullName>
    </submittedName>
</protein>
<evidence type="ECO:0000256" key="10">
    <source>
        <dbReference type="PIRSR" id="PIRSR602401-1"/>
    </source>
</evidence>
<evidence type="ECO:0000256" key="9">
    <source>
        <dbReference type="ARBA" id="ARBA00043906"/>
    </source>
</evidence>
<dbReference type="FunFam" id="1.10.630.10:FF:000042">
    <property type="entry name" value="Cytochrome P450"/>
    <property type="match status" value="1"/>
</dbReference>
<dbReference type="PRINTS" id="PR00385">
    <property type="entry name" value="P450"/>
</dbReference>
<comment type="caution">
    <text evidence="13">The sequence shown here is derived from an EMBL/GenBank/DDBJ whole genome shotgun (WGS) entry which is preliminary data.</text>
</comment>
<evidence type="ECO:0000256" key="2">
    <source>
        <dbReference type="ARBA" id="ARBA00004406"/>
    </source>
</evidence>
<dbReference type="Pfam" id="PF00067">
    <property type="entry name" value="p450"/>
    <property type="match status" value="1"/>
</dbReference>
<feature type="transmembrane region" description="Helical" evidence="12">
    <location>
        <begin position="15"/>
        <end position="35"/>
    </location>
</feature>
<dbReference type="GO" id="GO:0020037">
    <property type="term" value="F:heme binding"/>
    <property type="evidence" value="ECO:0007669"/>
    <property type="project" value="InterPro"/>
</dbReference>
<dbReference type="PROSITE" id="PS00086">
    <property type="entry name" value="CYTOCHROME_P450"/>
    <property type="match status" value="1"/>
</dbReference>
<evidence type="ECO:0000256" key="11">
    <source>
        <dbReference type="RuleBase" id="RU000461"/>
    </source>
</evidence>
<comment type="similarity">
    <text evidence="3 11">Belongs to the cytochrome P450 family.</text>
</comment>
<proteinExistence type="inferred from homology"/>
<dbReference type="EMBL" id="MU826849">
    <property type="protein sequence ID" value="KAJ7371321.1"/>
    <property type="molecule type" value="Genomic_DNA"/>
</dbReference>
<keyword evidence="8 10" id="KW-0408">Iron</keyword>
<dbReference type="InterPro" id="IPR017972">
    <property type="entry name" value="Cyt_P450_CS"/>
</dbReference>
<evidence type="ECO:0000313" key="13">
    <source>
        <dbReference type="EMBL" id="KAJ7371321.1"/>
    </source>
</evidence>
<keyword evidence="7 11" id="KW-0560">Oxidoreductase</keyword>
<dbReference type="Proteomes" id="UP001163046">
    <property type="component" value="Unassembled WGS sequence"/>
</dbReference>
<keyword evidence="11" id="KW-0503">Monooxygenase</keyword>
<dbReference type="InterPro" id="IPR002401">
    <property type="entry name" value="Cyt_P450_E_grp-I"/>
</dbReference>
<evidence type="ECO:0000313" key="14">
    <source>
        <dbReference type="Proteomes" id="UP001163046"/>
    </source>
</evidence>
<dbReference type="Gene3D" id="1.10.630.10">
    <property type="entry name" value="Cytochrome P450"/>
    <property type="match status" value="1"/>
</dbReference>
<feature type="transmembrane region" description="Helical" evidence="12">
    <location>
        <begin position="228"/>
        <end position="249"/>
    </location>
</feature>
<dbReference type="PANTHER" id="PTHR24302:SF15">
    <property type="entry name" value="FATTY-ACID PEROXYGENASE"/>
    <property type="match status" value="1"/>
</dbReference>
<evidence type="ECO:0000256" key="12">
    <source>
        <dbReference type="SAM" id="Phobius"/>
    </source>
</evidence>
<dbReference type="CDD" id="cd11055">
    <property type="entry name" value="CYP3A-like"/>
    <property type="match status" value="1"/>
</dbReference>
<sequence length="504" mass="57401">MDAINQARQDSLTTYLSHPIALVTAGVIVLLCICWRSTRNVAILKKINAPGPKPWPFFGNALDARKFNGVHLLLCDYIQKYGKVLSFTLGTRPSVVIADPDMIKQILVKDFWNFPNRMVLVKVPGPIGKSVFLARDDAWKRIRTTLTPTFSAKKMKGMVAMIEESCDRLMAKIEQVADTGTSVDMLDWYGRLTLEVILHTAFGVQADIQNEKESKLLERTREVFHTPWIVNILRLFPFGIYLLRFLAFARGRQGYFDKVASDIIQQRRQSGITGRQDLLNLMLTAHEDTTEEGISKLTDEEIVGQCVIFLFAGYETSSNTLAYMTYYLAMNQHVQDKLREEIKQAVKSNPDSTLYDLAHSIEYLDCVISEAQRLYPPLAQLSRECAKDYDIGGIHIPAGMEVIIPVYFLHRDPDVWPDPEKFDPERFRSPAKDTRHQYQFMPFGLGPRSCIGMRFALMEIKITLVKFMLKYKFVQSPETQVPLAILAGATLTPRDGVHVRIQRV</sequence>
<dbReference type="InterPro" id="IPR050705">
    <property type="entry name" value="Cytochrome_P450_3A"/>
</dbReference>
<keyword evidence="14" id="KW-1185">Reference proteome</keyword>
<organism evidence="13 14">
    <name type="scientific">Desmophyllum pertusum</name>
    <dbReference type="NCBI Taxonomy" id="174260"/>
    <lineage>
        <taxon>Eukaryota</taxon>
        <taxon>Metazoa</taxon>
        <taxon>Cnidaria</taxon>
        <taxon>Anthozoa</taxon>
        <taxon>Hexacorallia</taxon>
        <taxon>Scleractinia</taxon>
        <taxon>Caryophylliina</taxon>
        <taxon>Caryophylliidae</taxon>
        <taxon>Desmophyllum</taxon>
    </lineage>
</organism>
<dbReference type="SUPFAM" id="SSF48264">
    <property type="entry name" value="Cytochrome P450"/>
    <property type="match status" value="1"/>
</dbReference>
<reference evidence="13" key="1">
    <citation type="submission" date="2023-01" db="EMBL/GenBank/DDBJ databases">
        <title>Genome assembly of the deep-sea coral Lophelia pertusa.</title>
        <authorList>
            <person name="Herrera S."/>
            <person name="Cordes E."/>
        </authorList>
    </citation>
    <scope>NUCLEOTIDE SEQUENCE</scope>
    <source>
        <strain evidence="13">USNM1676648</strain>
        <tissue evidence="13">Polyp</tissue>
    </source>
</reference>
<dbReference type="GO" id="GO:0005506">
    <property type="term" value="F:iron ion binding"/>
    <property type="evidence" value="ECO:0007669"/>
    <property type="project" value="InterPro"/>
</dbReference>
<dbReference type="AlphaFoldDB" id="A0A9X0CQ46"/>
<keyword evidence="4 10" id="KW-0349">Heme</keyword>
<dbReference type="PANTHER" id="PTHR24302">
    <property type="entry name" value="CYTOCHROME P450 FAMILY 3"/>
    <property type="match status" value="1"/>
</dbReference>
<comment type="function">
    <text evidence="9">Cytochromes P450 are a group of heme-thiolate monooxygenases. They oxidize a variety of structurally unrelated compounds, including steroids, fatty acids, and xenobiotics.</text>
</comment>
<evidence type="ECO:0000256" key="5">
    <source>
        <dbReference type="ARBA" id="ARBA00022723"/>
    </source>
</evidence>
<comment type="cofactor">
    <cofactor evidence="10">
        <name>heme</name>
        <dbReference type="ChEBI" id="CHEBI:30413"/>
    </cofactor>
</comment>
<feature type="binding site" description="axial binding residue" evidence="10">
    <location>
        <position position="450"/>
    </location>
    <ligand>
        <name>heme</name>
        <dbReference type="ChEBI" id="CHEBI:30413"/>
    </ligand>
    <ligandPart>
        <name>Fe</name>
        <dbReference type="ChEBI" id="CHEBI:18248"/>
    </ligandPart>
</feature>
<keyword evidence="6" id="KW-0492">Microsome</keyword>
<dbReference type="InterPro" id="IPR001128">
    <property type="entry name" value="Cyt_P450"/>
</dbReference>
<keyword evidence="12" id="KW-1133">Transmembrane helix</keyword>
<dbReference type="InterPro" id="IPR036396">
    <property type="entry name" value="Cyt_P450_sf"/>
</dbReference>
<dbReference type="OrthoDB" id="1470350at2759"/>
<evidence type="ECO:0000256" key="4">
    <source>
        <dbReference type="ARBA" id="ARBA00022617"/>
    </source>
</evidence>
<evidence type="ECO:0000256" key="1">
    <source>
        <dbReference type="ARBA" id="ARBA00004174"/>
    </source>
</evidence>
<name>A0A9X0CQ46_9CNID</name>
<gene>
    <name evidence="13" type="primary">TBXAS1_25</name>
    <name evidence="13" type="ORF">OS493_026967</name>
</gene>
<evidence type="ECO:0000256" key="8">
    <source>
        <dbReference type="ARBA" id="ARBA00023004"/>
    </source>
</evidence>
<accession>A0A9X0CQ46</accession>
<keyword evidence="5 10" id="KW-0479">Metal-binding</keyword>
<comment type="subcellular location">
    <subcellularLocation>
        <location evidence="2">Endoplasmic reticulum membrane</location>
        <topology evidence="2">Peripheral membrane protein</topology>
    </subcellularLocation>
    <subcellularLocation>
        <location evidence="1">Microsome membrane</location>
        <topology evidence="1">Peripheral membrane protein</topology>
    </subcellularLocation>
</comment>
<evidence type="ECO:0000256" key="6">
    <source>
        <dbReference type="ARBA" id="ARBA00022848"/>
    </source>
</evidence>
<dbReference type="PRINTS" id="PR00463">
    <property type="entry name" value="EP450I"/>
</dbReference>
<dbReference type="GO" id="GO:0008395">
    <property type="term" value="F:steroid hydroxylase activity"/>
    <property type="evidence" value="ECO:0007669"/>
    <property type="project" value="TreeGrafter"/>
</dbReference>